<reference evidence="1 2" key="1">
    <citation type="submission" date="2016-10" db="EMBL/GenBank/DDBJ databases">
        <title>Antibacterial composition for prophylaxis and treatment of hospital infections (variants), strains of bacteriophages, used for obtaining thereof.</title>
        <authorList>
            <person name="Aleshkin A.V."/>
            <person name="Volozhantsev N.V."/>
            <person name="Verevkin V.V."/>
            <person name="Krasilnikova V.M."/>
            <person name="Myakinina V.P."/>
            <person name="Popova A.V."/>
            <person name="Svetoch E.A."/>
        </authorList>
    </citation>
    <scope>NUCLEOTIDE SEQUENCE [LARGE SCALE GENOMIC DNA]</scope>
    <source>
        <strain evidence="1 2">KPV811</strain>
    </source>
</reference>
<dbReference type="Proteomes" id="UP000225316">
    <property type="component" value="Segment"/>
</dbReference>
<protein>
    <submittedName>
        <fullName evidence="1">Uncharacterized protein</fullName>
    </submittedName>
</protein>
<dbReference type="KEGG" id="vg:54977974"/>
<name>A0A1J0MHK6_9CAUD</name>
<sequence length="64" mass="6824">MLLTVAQSGSLAHFDTLRLPVADRRDTGTVFVGGKAQTFIVLDYLSNSPAEHSSPGECSYNPSP</sequence>
<dbReference type="RefSeq" id="YP_009787859.1">
    <property type="nucleotide sequence ID" value="NC_047787.1"/>
</dbReference>
<proteinExistence type="predicted"/>
<evidence type="ECO:0000313" key="1">
    <source>
        <dbReference type="EMBL" id="APD20659.1"/>
    </source>
</evidence>
<evidence type="ECO:0000313" key="2">
    <source>
        <dbReference type="Proteomes" id="UP000225316"/>
    </source>
</evidence>
<organism evidence="1 2">
    <name type="scientific">Klebsiella phage KPV811</name>
    <dbReference type="NCBI Taxonomy" id="1913574"/>
    <lineage>
        <taxon>Viruses</taxon>
        <taxon>Duplodnaviria</taxon>
        <taxon>Heunggongvirae</taxon>
        <taxon>Uroviricota</taxon>
        <taxon>Caudoviricetes</taxon>
        <taxon>Autographivirales</taxon>
        <taxon>Autoscriptoviridae</taxon>
        <taxon>Slopekvirinae</taxon>
        <taxon>Drulisvirus</taxon>
        <taxon>Drulisvirus KPV811</taxon>
    </lineage>
</organism>
<keyword evidence="2" id="KW-1185">Reference proteome</keyword>
<dbReference type="EMBL" id="KY000081">
    <property type="protein sequence ID" value="APD20659.1"/>
    <property type="molecule type" value="Genomic_DNA"/>
</dbReference>
<accession>A0A1J0MHK6</accession>
<dbReference type="GeneID" id="54977974"/>